<evidence type="ECO:0000256" key="1">
    <source>
        <dbReference type="SAM" id="MobiDB-lite"/>
    </source>
</evidence>
<accession>A0A0M3KIX1</accession>
<keyword evidence="3" id="KW-1185">Reference proteome</keyword>
<proteinExistence type="predicted"/>
<evidence type="ECO:0000313" key="2">
    <source>
        <dbReference type="EMBL" id="VDK75954.1"/>
    </source>
</evidence>
<feature type="region of interest" description="Disordered" evidence="1">
    <location>
        <begin position="1"/>
        <end position="35"/>
    </location>
</feature>
<evidence type="ECO:0000313" key="4">
    <source>
        <dbReference type="WBParaSite" id="ASIM_0002094301-mRNA-1"/>
    </source>
</evidence>
<dbReference type="EMBL" id="UYRR01039263">
    <property type="protein sequence ID" value="VDK75954.1"/>
    <property type="molecule type" value="Genomic_DNA"/>
</dbReference>
<reference evidence="2 3" key="2">
    <citation type="submission" date="2018-11" db="EMBL/GenBank/DDBJ databases">
        <authorList>
            <consortium name="Pathogen Informatics"/>
        </authorList>
    </citation>
    <scope>NUCLEOTIDE SEQUENCE [LARGE SCALE GENOMIC DNA]</scope>
</reference>
<dbReference type="Proteomes" id="UP000267096">
    <property type="component" value="Unassembled WGS sequence"/>
</dbReference>
<reference evidence="4" key="1">
    <citation type="submission" date="2017-02" db="UniProtKB">
        <authorList>
            <consortium name="WormBaseParasite"/>
        </authorList>
    </citation>
    <scope>IDENTIFICATION</scope>
</reference>
<dbReference type="WBParaSite" id="ASIM_0002094301-mRNA-1">
    <property type="protein sequence ID" value="ASIM_0002094301-mRNA-1"/>
    <property type="gene ID" value="ASIM_0002094301"/>
</dbReference>
<organism evidence="4">
    <name type="scientific">Anisakis simplex</name>
    <name type="common">Herring worm</name>
    <dbReference type="NCBI Taxonomy" id="6269"/>
    <lineage>
        <taxon>Eukaryota</taxon>
        <taxon>Metazoa</taxon>
        <taxon>Ecdysozoa</taxon>
        <taxon>Nematoda</taxon>
        <taxon>Chromadorea</taxon>
        <taxon>Rhabditida</taxon>
        <taxon>Spirurina</taxon>
        <taxon>Ascaridomorpha</taxon>
        <taxon>Ascaridoidea</taxon>
        <taxon>Anisakidae</taxon>
        <taxon>Anisakis</taxon>
        <taxon>Anisakis simplex complex</taxon>
    </lineage>
</organism>
<name>A0A0M3KIX1_ANISI</name>
<sequence>MLGSNGAVGSDVIPPISMRLDDLDQKRPAKGQLRM</sequence>
<protein>
    <submittedName>
        <fullName evidence="2 4">Uncharacterized protein</fullName>
    </submittedName>
</protein>
<evidence type="ECO:0000313" key="3">
    <source>
        <dbReference type="Proteomes" id="UP000267096"/>
    </source>
</evidence>
<gene>
    <name evidence="2" type="ORF">ASIM_LOCUS20319</name>
</gene>
<dbReference type="AlphaFoldDB" id="A0A0M3KIX1"/>